<dbReference type="Pfam" id="PF02458">
    <property type="entry name" value="Transferase"/>
    <property type="match status" value="1"/>
</dbReference>
<evidence type="ECO:0000313" key="4">
    <source>
        <dbReference type="EMBL" id="KAK1440986.1"/>
    </source>
</evidence>
<comment type="caution">
    <text evidence="4">The sequence shown here is derived from an EMBL/GenBank/DDBJ whole genome shotgun (WGS) entry which is preliminary data.</text>
</comment>
<protein>
    <submittedName>
        <fullName evidence="4">Uncharacterized protein</fullName>
    </submittedName>
</protein>
<dbReference type="PANTHER" id="PTHR31623:SF110">
    <property type="entry name" value="VINORINE SYNTHASE-LIKE"/>
    <property type="match status" value="1"/>
</dbReference>
<dbReference type="AlphaFoldDB" id="A0AAD8PCI1"/>
<comment type="similarity">
    <text evidence="1">Belongs to the plant acyltransferase family.</text>
</comment>
<organism evidence="4 5">
    <name type="scientific">Tagetes erecta</name>
    <name type="common">African marigold</name>
    <dbReference type="NCBI Taxonomy" id="13708"/>
    <lineage>
        <taxon>Eukaryota</taxon>
        <taxon>Viridiplantae</taxon>
        <taxon>Streptophyta</taxon>
        <taxon>Embryophyta</taxon>
        <taxon>Tracheophyta</taxon>
        <taxon>Spermatophyta</taxon>
        <taxon>Magnoliopsida</taxon>
        <taxon>eudicotyledons</taxon>
        <taxon>Gunneridae</taxon>
        <taxon>Pentapetalae</taxon>
        <taxon>asterids</taxon>
        <taxon>campanulids</taxon>
        <taxon>Asterales</taxon>
        <taxon>Asteraceae</taxon>
        <taxon>Asteroideae</taxon>
        <taxon>Heliantheae alliance</taxon>
        <taxon>Tageteae</taxon>
        <taxon>Tagetes</taxon>
    </lineage>
</organism>
<dbReference type="GO" id="GO:0016746">
    <property type="term" value="F:acyltransferase activity"/>
    <property type="evidence" value="ECO:0007669"/>
    <property type="project" value="UniProtKB-KW"/>
</dbReference>
<accession>A0AAD8PCI1</accession>
<dbReference type="Proteomes" id="UP001229421">
    <property type="component" value="Unassembled WGS sequence"/>
</dbReference>
<keyword evidence="5" id="KW-1185">Reference proteome</keyword>
<dbReference type="PANTHER" id="PTHR31623">
    <property type="entry name" value="F21J9.9"/>
    <property type="match status" value="1"/>
</dbReference>
<reference evidence="4" key="1">
    <citation type="journal article" date="2023" name="bioRxiv">
        <title>Improved chromosome-level genome assembly for marigold (Tagetes erecta).</title>
        <authorList>
            <person name="Jiang F."/>
            <person name="Yuan L."/>
            <person name="Wang S."/>
            <person name="Wang H."/>
            <person name="Xu D."/>
            <person name="Wang A."/>
            <person name="Fan W."/>
        </authorList>
    </citation>
    <scope>NUCLEOTIDE SEQUENCE</scope>
    <source>
        <strain evidence="4">WSJ</strain>
        <tissue evidence="4">Leaf</tissue>
    </source>
</reference>
<evidence type="ECO:0000256" key="3">
    <source>
        <dbReference type="ARBA" id="ARBA00023315"/>
    </source>
</evidence>
<evidence type="ECO:0000313" key="5">
    <source>
        <dbReference type="Proteomes" id="UP001229421"/>
    </source>
</evidence>
<dbReference type="InterPro" id="IPR023213">
    <property type="entry name" value="CAT-like_dom_sf"/>
</dbReference>
<sequence>MEVEFISKENIKPSSPTPHHLKTFNLSILDQLITTPYIPIILYYPNIHNCDNVFQALQRSLLLKKSLSKTLTQFYPLAGTTKDHLSIDCNDVGANYVLALVHGRCDDFLRCPDNRLINKFLPIEPSFDGSNVGAPVTNVQVNIFKCGGIAIGLCISHNILDGAALYTFIKGWSNMTCGTKEVIYPNLTASSIFPAKSLWLRDISMVFFESLLKHGEVSTKRLVFGPSAIASLKAEAARNGVQQPTRVEVVSAFIWKCALAASKQARGFQNTSRLTHSVNLRRKLETKSSKDFIGNMIWISNAVYQASSEPTLHGLVNKVRESIAKIDVEFVNKAQGDEGYVAMQKSLKENGEIGSSGRVDNYNFTSWCNMGFYDIDFGWGKPSWVTGIVGYGAPAFMNLVTLMDTKCYGGIEAWVNLEEEEMKLLECNKELLAYASLDPSLLPNDEVDTIQNMS</sequence>
<dbReference type="Gene3D" id="3.30.559.10">
    <property type="entry name" value="Chloramphenicol acetyltransferase-like domain"/>
    <property type="match status" value="2"/>
</dbReference>
<evidence type="ECO:0000256" key="2">
    <source>
        <dbReference type="ARBA" id="ARBA00022679"/>
    </source>
</evidence>
<name>A0AAD8PCI1_TARER</name>
<dbReference type="EMBL" id="JAUHHV010000001">
    <property type="protein sequence ID" value="KAK1440986.1"/>
    <property type="molecule type" value="Genomic_DNA"/>
</dbReference>
<proteinExistence type="inferred from homology"/>
<keyword evidence="2" id="KW-0808">Transferase</keyword>
<evidence type="ECO:0000256" key="1">
    <source>
        <dbReference type="ARBA" id="ARBA00009861"/>
    </source>
</evidence>
<keyword evidence="3" id="KW-0012">Acyltransferase</keyword>
<gene>
    <name evidence="4" type="ORF">QVD17_06822</name>
</gene>